<comment type="caution">
    <text evidence="3">The sequence shown here is derived from an EMBL/GenBank/DDBJ whole genome shotgun (WGS) entry which is preliminary data.</text>
</comment>
<keyword evidence="4" id="KW-1185">Reference proteome</keyword>
<feature type="region of interest" description="Disordered" evidence="1">
    <location>
        <begin position="2266"/>
        <end position="2287"/>
    </location>
</feature>
<dbReference type="InterPro" id="IPR035992">
    <property type="entry name" value="Ricin_B-like_lectins"/>
</dbReference>
<evidence type="ECO:0000256" key="1">
    <source>
        <dbReference type="SAM" id="MobiDB-lite"/>
    </source>
</evidence>
<dbReference type="GO" id="GO:0006623">
    <property type="term" value="P:protein targeting to vacuole"/>
    <property type="evidence" value="ECO:0007669"/>
    <property type="project" value="TreeGrafter"/>
</dbReference>
<reference evidence="3" key="1">
    <citation type="submission" date="2020-10" db="EMBL/GenBank/DDBJ databases">
        <authorList>
            <person name="Kikuchi T."/>
        </authorList>
    </citation>
    <scope>NUCLEOTIDE SEQUENCE</scope>
    <source>
        <strain evidence="3">NKZ352</strain>
    </source>
</reference>
<dbReference type="InterPro" id="IPR026847">
    <property type="entry name" value="VPS13"/>
</dbReference>
<gene>
    <name evidence="3" type="ORF">CAUJ_LOCUS13695</name>
</gene>
<accession>A0A8S1HMV5</accession>
<dbReference type="InterPro" id="IPR009543">
    <property type="entry name" value="VPS13_VAB"/>
</dbReference>
<proteinExistence type="predicted"/>
<dbReference type="PANTHER" id="PTHR16166">
    <property type="entry name" value="VACUOLAR PROTEIN SORTING-ASSOCIATED PROTEIN VPS13"/>
    <property type="match status" value="1"/>
</dbReference>
<dbReference type="SUPFAM" id="SSF50370">
    <property type="entry name" value="Ricin B-like lectins"/>
    <property type="match status" value="1"/>
</dbReference>
<organism evidence="3 4">
    <name type="scientific">Caenorhabditis auriculariae</name>
    <dbReference type="NCBI Taxonomy" id="2777116"/>
    <lineage>
        <taxon>Eukaryota</taxon>
        <taxon>Metazoa</taxon>
        <taxon>Ecdysozoa</taxon>
        <taxon>Nematoda</taxon>
        <taxon>Chromadorea</taxon>
        <taxon>Rhabditida</taxon>
        <taxon>Rhabditina</taxon>
        <taxon>Rhabditomorpha</taxon>
        <taxon>Rhabditoidea</taxon>
        <taxon>Rhabditidae</taxon>
        <taxon>Peloderinae</taxon>
        <taxon>Caenorhabditis</taxon>
    </lineage>
</organism>
<evidence type="ECO:0000313" key="4">
    <source>
        <dbReference type="Proteomes" id="UP000835052"/>
    </source>
</evidence>
<dbReference type="PANTHER" id="PTHR16166:SF141">
    <property type="entry name" value="INTERMEMBRANE LIPID TRANSFER PROTEIN VPS13D"/>
    <property type="match status" value="1"/>
</dbReference>
<dbReference type="GO" id="GO:0045053">
    <property type="term" value="P:protein retention in Golgi apparatus"/>
    <property type="evidence" value="ECO:0007669"/>
    <property type="project" value="TreeGrafter"/>
</dbReference>
<name>A0A8S1HMV5_9PELO</name>
<evidence type="ECO:0000259" key="2">
    <source>
        <dbReference type="Pfam" id="PF25036"/>
    </source>
</evidence>
<evidence type="ECO:0000313" key="3">
    <source>
        <dbReference type="EMBL" id="CAD6197787.1"/>
    </source>
</evidence>
<dbReference type="Proteomes" id="UP000835052">
    <property type="component" value="Unassembled WGS sequence"/>
</dbReference>
<dbReference type="OrthoDB" id="272810at2759"/>
<dbReference type="PROSITE" id="PS50231">
    <property type="entry name" value="RICIN_B_LECTIN"/>
    <property type="match status" value="1"/>
</dbReference>
<dbReference type="Pfam" id="PF25036">
    <property type="entry name" value="VPS13_VAB"/>
    <property type="match status" value="1"/>
</dbReference>
<protein>
    <recommendedName>
        <fullName evidence="2">Vacuolar protein sorting-associated protein 13 VPS13 adaptor binding domain-containing protein</fullName>
    </recommendedName>
</protein>
<dbReference type="GO" id="GO:0007005">
    <property type="term" value="P:mitochondrion organization"/>
    <property type="evidence" value="ECO:0007669"/>
    <property type="project" value="TreeGrafter"/>
</dbReference>
<feature type="domain" description="Vacuolar protein sorting-associated protein 13 VPS13 adaptor binding" evidence="2">
    <location>
        <begin position="930"/>
        <end position="1465"/>
    </location>
</feature>
<dbReference type="EMBL" id="CAJGYM010000104">
    <property type="protein sequence ID" value="CAD6197787.1"/>
    <property type="molecule type" value="Genomic_DNA"/>
</dbReference>
<sequence length="2287" mass="259179">MDMDDVELQINRRTWTALLEMTGLLGVEEVDQPVPAENVPSTEDLLARKPPPFSVASVIRAKSCRIGMPFPRNDTRLGFMTIDGLELESDVVLNELLETLSMTLSMDGMRVDDRTPLYSEMYPERLVLVDSDVTDVVSAASSAHRKPLPRPQQLPPERRAKIHIIKYLGEDPNRECDLKFKFHVPQTMRFYYVHTHRFFCGLMDFWMQFNELQDLVAKSKKVTVIDGIRSRVLLDVDVACTTTIVMPMNQTSDDAILWQSDGLRVTNKFRRLSDLRAEIFDKYSIETNYGYDENIDCLLDYVDFVLTNMQAFEAKRLPSIVVTAAQRKKSQSEKVAWRTVGADAFSTFFFAVCPQNIFSKRFDLVTKFLRNLDSAQSHNVPLLTIITMVSKLSWRMTTDFYVLMRGVLEKNFADPLIPPPETVPLEILQRPAAGCEITTENKYSTLAFRLLFDNVELDLQVPKRLGSAKEMFSEQWSPFASVQFESSRVSFDVFVDGQSELDLICERTELIDMRHGLLGNGKRNLFPKILQHRDPKPASPNSSSLMSEAHIMMKKDEPPVLTLILCNAKVILAPDWLNDAKEFVLLFTDFVPKYSDEPPKRVSSGILTSRDGSVVERSMSNQPTVSGEQTFNVKITLRFPSTLSAASVDTAPRSPNVMLSTGMQLPVSKHALEIEFRKMIGKMSYKDARVLKAVMTGYEKYVNESLGKSLIPIIVPKGPPKSVNIGKLAVKTEHADLWILDDFQGSTIPLLRFSVSNLSVEKVGDRLKSSLTFSADYFNQKVFGWEPLIEKWRILRFLSHVKDRNHTIELVTETKSALDINITEQLVQQAMQFSSRWPAIRASFERDDFRNNCVRTRSDHLPYVMRNETGRDLAFTTAVDDVINARNEQRRAAIRWTDVPRGAEKTFEFPTRLLYSHLEREPPRQLIVRVAGWDEISPVNVDACGTYFRIIKALKPELRNARLLIAVTMEKDGKKLVTIRSSLDVTNDLPHPIAVLTEGTKGELMTIEPSGCVSIPLEFAHAQLSVYPVGHVHVAEQAKISWVKVRTPGEVVNQTQRLRTHSNIQNSFYWLCTAVRREYYPEQEYESIPGHSVHIVAPLTLQNLLPIDMEVIIQDSTFAIAAGKSLMITTVDITKEVSLNVATDRLTTVQPVTIQKSQINEGLLLPIRLSDSKHRPLDMYAHVRLGIGHSIFVAFWVPYWIVNKSGLPLVVQQDASRVDAAGQMPEHERAKDKNPLMFSLADENCPKACRVRLGNEFVREPGYTPILSEKFFLAPGVQALKLRVEHKTLPTLYYNVGVEVRAGTGRYKDTQVVLITSRFVLQNQSSFSLMVCHHDLIDKPKEHAHLAAQSSLTWNENFAERRKLCVRRADVKHWSCPFLIDRIGSYHVTMRDSDETPRFIRVEIILSSAVFNITFTDADYYPAPIRIDNRTDVPILYQQQCTTPASQHLRTICKARSHVDYAWDDLYGLKRVVLQVYENRSKAYDILVPGAREPLVYENYSFIQLTQSFKNAKMAKETDKCELVLETMQKGKVMLNKQNRTDGNSGNQLWKLCKDGCIVNVGMNMRAKGDERMVLDVLEKAGHRLMMMHRDPARDRFQRWTVMPDGRICLQAMPNLMMTPKQTEVCVAEHDRDVARGADGVAVNQSWRFQRQRPGSGVLDVECLHSGPTVVIRITDREQQTRSISEPLIPISSLGVLDISITMRNGLGISLVNGQYEELLYAHFGGIVLSARRSNNTYQLTGSVDVIQIDNQLLSSDRWQVLYCQQDVDQGEDEDGDELPAGLTSARPALKLEMNCTPMKHYDSFDCFRVKLCDMYVQLDELLLWKIVQMAQASDAAASVQQRALNLPPSIDLERHDPLQTRRWYFGTLDLEMGHVALSVVTVSKSGLPRDLRHLKQQFNMKLISFENASVTLPPFRQYHYFETSSFLLETLQKYYASELQKQTLNIVVTLDAFGNPLGLVTDLKDSFQGLFIEGDVQRFVAGLGYGLSNSVSKMASSVASGVGSFTFDQEHELKRRHNMIRSHSSSSTPLTHLYSGVKGLGVGVLGGATAIFTNFVTESKKNGIVKGVIRGVATGAVDTVTKPVQGVFDFVEGTASAIKEVAMPATGVRRLTASRRVRPPRLCRNLYHLLPSYNPLMANAQLELLRINGYSPKERLLDVETCLEQFDGTDRIIRQYVLISTKQCYICQQVNADPSHVIQRLAYKCLKNVQAKPPIENSFANIEVHLDLEERRLRSVHIWCSRLDVAQRLCDKILRAKHQYDHSKRTLNDLSSRPRFKPTDYDAVEG</sequence>